<evidence type="ECO:0000256" key="1">
    <source>
        <dbReference type="ARBA" id="ARBA00022603"/>
    </source>
</evidence>
<reference evidence="6" key="1">
    <citation type="submission" date="2022-08" db="EMBL/GenBank/DDBJ databases">
        <title>Mycobacterium kiyosense sp. nov., scotochromogenic slow-glowing species isolated from respiratory specimens.</title>
        <authorList>
            <person name="Fukano H."/>
            <person name="Kazumi Y."/>
            <person name="Sakagami N."/>
            <person name="Ato M."/>
            <person name="Mitarai S."/>
            <person name="Hoshino Y."/>
        </authorList>
    </citation>
    <scope>NUCLEOTIDE SEQUENCE</scope>
    <source>
        <strain evidence="6">1413</strain>
        <strain evidence="5">SRL2020-028</strain>
    </source>
</reference>
<dbReference type="InterPro" id="IPR029063">
    <property type="entry name" value="SAM-dependent_MTases_sf"/>
</dbReference>
<gene>
    <name evidence="6" type="ORF">Mkiyose1413_37240</name>
    <name evidence="5" type="ORF">SRL2020028_33220</name>
</gene>
<feature type="domain" description="Methyltransferase" evidence="4">
    <location>
        <begin position="54"/>
        <end position="149"/>
    </location>
</feature>
<protein>
    <recommendedName>
        <fullName evidence="4">Methyltransferase domain-containing protein</fullName>
    </recommendedName>
</protein>
<dbReference type="CDD" id="cd02440">
    <property type="entry name" value="AdoMet_MTases"/>
    <property type="match status" value="1"/>
</dbReference>
<organism evidence="6 7">
    <name type="scientific">Mycobacterium kiyosense</name>
    <dbReference type="NCBI Taxonomy" id="2871094"/>
    <lineage>
        <taxon>Bacteria</taxon>
        <taxon>Bacillati</taxon>
        <taxon>Actinomycetota</taxon>
        <taxon>Actinomycetes</taxon>
        <taxon>Mycobacteriales</taxon>
        <taxon>Mycobacteriaceae</taxon>
        <taxon>Mycobacterium</taxon>
    </lineage>
</organism>
<keyword evidence="1" id="KW-0489">Methyltransferase</keyword>
<dbReference type="EMBL" id="BRXE01000040">
    <property type="protein sequence ID" value="GLB84066.1"/>
    <property type="molecule type" value="Genomic_DNA"/>
</dbReference>
<dbReference type="Gene3D" id="3.40.50.150">
    <property type="entry name" value="Vaccinia Virus protein VP39"/>
    <property type="match status" value="1"/>
</dbReference>
<dbReference type="Proteomes" id="UP001165663">
    <property type="component" value="Unassembled WGS sequence"/>
</dbReference>
<name>A0A9P3Q923_9MYCO</name>
<dbReference type="AlphaFoldDB" id="A0A9P3Q923"/>
<dbReference type="GeneID" id="83630978"/>
<evidence type="ECO:0000259" key="4">
    <source>
        <dbReference type="Pfam" id="PF13649"/>
    </source>
</evidence>
<dbReference type="RefSeq" id="WP_370653078.1">
    <property type="nucleotide sequence ID" value="NZ_BRXE01000040.1"/>
</dbReference>
<keyword evidence="3" id="KW-0949">S-adenosyl-L-methionine</keyword>
<dbReference type="EMBL" id="BRZI01000031">
    <property type="protein sequence ID" value="GLD31841.1"/>
    <property type="molecule type" value="Genomic_DNA"/>
</dbReference>
<dbReference type="Proteomes" id="UP001064782">
    <property type="component" value="Unassembled WGS sequence"/>
</dbReference>
<dbReference type="PROSITE" id="PS01184">
    <property type="entry name" value="UBIE_2"/>
    <property type="match status" value="1"/>
</dbReference>
<accession>A0A9P3Q923</accession>
<evidence type="ECO:0000313" key="7">
    <source>
        <dbReference type="Proteomes" id="UP001064782"/>
    </source>
</evidence>
<comment type="caution">
    <text evidence="6">The sequence shown here is derived from an EMBL/GenBank/DDBJ whole genome shotgun (WGS) entry which is preliminary data.</text>
</comment>
<keyword evidence="7" id="KW-1185">Reference proteome</keyword>
<dbReference type="SUPFAM" id="SSF53335">
    <property type="entry name" value="S-adenosyl-L-methionine-dependent methyltransferases"/>
    <property type="match status" value="1"/>
</dbReference>
<evidence type="ECO:0000313" key="6">
    <source>
        <dbReference type="EMBL" id="GLD31841.1"/>
    </source>
</evidence>
<dbReference type="GO" id="GO:0032259">
    <property type="term" value="P:methylation"/>
    <property type="evidence" value="ECO:0007669"/>
    <property type="project" value="UniProtKB-KW"/>
</dbReference>
<keyword evidence="2" id="KW-0808">Transferase</keyword>
<dbReference type="InterPro" id="IPR041698">
    <property type="entry name" value="Methyltransf_25"/>
</dbReference>
<evidence type="ECO:0000313" key="5">
    <source>
        <dbReference type="EMBL" id="GLB84066.1"/>
    </source>
</evidence>
<proteinExistence type="predicted"/>
<dbReference type="Pfam" id="PF13649">
    <property type="entry name" value="Methyltransf_25"/>
    <property type="match status" value="1"/>
</dbReference>
<dbReference type="PANTHER" id="PTHR42912">
    <property type="entry name" value="METHYLTRANSFERASE"/>
    <property type="match status" value="1"/>
</dbReference>
<dbReference type="InterPro" id="IPR023576">
    <property type="entry name" value="UbiE/COQ5_MeTrFase_CS"/>
</dbReference>
<sequence length="219" mass="23716">MDHVTTNHSHHDYLPAAGHDALLPAYDLITRLMGMRDSYPKLIEQAELTDGQRVLDIGCGTGNVTIAAKRARPGIDAVGSDPDPRALARARRKATGLSGIRFEQVYAQRLPYGDGEFDRVLSSMMFHHLDGQAKAAAAQEVFRVLRPGGRLHLVDLGGDAAHHGGLLARIMKRNHHAAGNLGDAIPNLLRGVGFDCAQVAAQPHRLLGQLAFYQATRPD</sequence>
<dbReference type="GO" id="GO:0008168">
    <property type="term" value="F:methyltransferase activity"/>
    <property type="evidence" value="ECO:0007669"/>
    <property type="project" value="UniProtKB-KW"/>
</dbReference>
<evidence type="ECO:0000256" key="3">
    <source>
        <dbReference type="ARBA" id="ARBA00022691"/>
    </source>
</evidence>
<dbReference type="InterPro" id="IPR050508">
    <property type="entry name" value="Methyltransf_Superfamily"/>
</dbReference>
<evidence type="ECO:0000256" key="2">
    <source>
        <dbReference type="ARBA" id="ARBA00022679"/>
    </source>
</evidence>